<name>A0ABU4PT44_9SPHN</name>
<dbReference type="PROSITE" id="PS51257">
    <property type="entry name" value="PROKAR_LIPOPROTEIN"/>
    <property type="match status" value="1"/>
</dbReference>
<evidence type="ECO:0008006" key="3">
    <source>
        <dbReference type="Google" id="ProtNLM"/>
    </source>
</evidence>
<proteinExistence type="predicted"/>
<gene>
    <name evidence="1" type="ORF">SIL82_19075</name>
</gene>
<evidence type="ECO:0000313" key="2">
    <source>
        <dbReference type="Proteomes" id="UP001279660"/>
    </source>
</evidence>
<accession>A0ABU4PT44</accession>
<organism evidence="1 2">
    <name type="scientific">Sphingomonas echinoides</name>
    <dbReference type="NCBI Taxonomy" id="59803"/>
    <lineage>
        <taxon>Bacteria</taxon>
        <taxon>Pseudomonadati</taxon>
        <taxon>Pseudomonadota</taxon>
        <taxon>Alphaproteobacteria</taxon>
        <taxon>Sphingomonadales</taxon>
        <taxon>Sphingomonadaceae</taxon>
        <taxon>Sphingomonas</taxon>
    </lineage>
</organism>
<evidence type="ECO:0000313" key="1">
    <source>
        <dbReference type="EMBL" id="MDX5986367.1"/>
    </source>
</evidence>
<protein>
    <recommendedName>
        <fullName evidence="3">Lipoprotein</fullName>
    </recommendedName>
</protein>
<comment type="caution">
    <text evidence="1">The sequence shown here is derived from an EMBL/GenBank/DDBJ whole genome shotgun (WGS) entry which is preliminary data.</text>
</comment>
<dbReference type="EMBL" id="JAWXXV010000002">
    <property type="protein sequence ID" value="MDX5986367.1"/>
    <property type="molecule type" value="Genomic_DNA"/>
</dbReference>
<keyword evidence="2" id="KW-1185">Reference proteome</keyword>
<dbReference type="Proteomes" id="UP001279660">
    <property type="component" value="Unassembled WGS sequence"/>
</dbReference>
<dbReference type="RefSeq" id="WP_126849362.1">
    <property type="nucleotide sequence ID" value="NZ_JAWXXV010000002.1"/>
</dbReference>
<reference evidence="1 2" key="1">
    <citation type="submission" date="2023-11" db="EMBL/GenBank/DDBJ databases">
        <title>MicrobeMod: A computational toolkit for identifying prokaryotic methylation and restriction-modification with nanopore sequencing.</title>
        <authorList>
            <person name="Crits-Christoph A."/>
            <person name="Kang S.C."/>
            <person name="Lee H."/>
            <person name="Ostrov N."/>
        </authorList>
    </citation>
    <scope>NUCLEOTIDE SEQUENCE [LARGE SCALE GENOMIC DNA]</scope>
    <source>
        <strain evidence="1 2">ATCC 14820</strain>
    </source>
</reference>
<sequence>MLERNVLRIALLSLMLCGCAVEDDRSAEARKITPVLDDVRFFERPKLLSKLRKGTEPLPEIVFIESDPWKSVIGSDSPKFALYENGHVIYRDGEEFRTAQLGAAELQRIRKQLTPAHKPALKGGYRIAQATDQPDNVLLLYKGDPVFLNVYGSLDDEDVASSLPDSIREAFETLRSFHHAKSKRWLPQWVEVMVWPYEHAVDPSIKWDRDWPGLSDQRTIRRGDSYSLFLPATELEPLRQFLAKRNPKGAVEIDGRKWSASIRFPFPQEQLWMAPNPEAENLSN</sequence>